<evidence type="ECO:0000313" key="6">
    <source>
        <dbReference type="EMBL" id="CAD7011593.1"/>
    </source>
</evidence>
<dbReference type="InterPro" id="IPR056482">
    <property type="entry name" value="Tudor_krimper_1st"/>
</dbReference>
<evidence type="ECO:0000259" key="4">
    <source>
        <dbReference type="PROSITE" id="PS50103"/>
    </source>
</evidence>
<keyword evidence="8" id="KW-1185">Reference proteome</keyword>
<dbReference type="KEGG" id="ccat:101453621"/>
<reference evidence="7" key="1">
    <citation type="submission" date="2013-07" db="EMBL/GenBank/DDBJ databases">
        <authorList>
            <person name="Geib S."/>
        </authorList>
    </citation>
    <scope>NUCLEOTIDE SEQUENCE</scope>
</reference>
<reference evidence="7" key="2">
    <citation type="journal article" date="2014" name="BMC Genomics">
        <title>A genomic perspective to assessing quality of mass-reared SIT flies used in Mediterranean fruit fly (Ceratitis capitata) eradication in California.</title>
        <authorList>
            <person name="Calla B."/>
            <person name="Hall B."/>
            <person name="Hou S."/>
            <person name="Geib S.M."/>
        </authorList>
    </citation>
    <scope>NUCLEOTIDE SEQUENCE</scope>
</reference>
<dbReference type="Pfam" id="PF24047">
    <property type="entry name" value="Tudor_krimper_1st"/>
    <property type="match status" value="1"/>
</dbReference>
<proteinExistence type="evidence at transcript level"/>
<feature type="domain" description="C3H1-type" evidence="4">
    <location>
        <begin position="438"/>
        <end position="467"/>
    </location>
</feature>
<feature type="domain" description="Tudor" evidence="5">
    <location>
        <begin position="540"/>
        <end position="600"/>
    </location>
</feature>
<dbReference type="Gene3D" id="2.40.50.90">
    <property type="match status" value="2"/>
</dbReference>
<evidence type="ECO:0000256" key="3">
    <source>
        <dbReference type="SAM" id="MobiDB-lite"/>
    </source>
</evidence>
<evidence type="ECO:0000256" key="2">
    <source>
        <dbReference type="SAM" id="Coils"/>
    </source>
</evidence>
<dbReference type="PROSITE" id="PS50304">
    <property type="entry name" value="TUDOR"/>
    <property type="match status" value="1"/>
</dbReference>
<feature type="coiled-coil region" evidence="2">
    <location>
        <begin position="2"/>
        <end position="36"/>
    </location>
</feature>
<accession>W8BYL5</accession>
<dbReference type="GO" id="GO:0008270">
    <property type="term" value="F:zinc ion binding"/>
    <property type="evidence" value="ECO:0007669"/>
    <property type="project" value="UniProtKB-KW"/>
</dbReference>
<dbReference type="GO" id="GO:0005737">
    <property type="term" value="C:cytoplasm"/>
    <property type="evidence" value="ECO:0007669"/>
    <property type="project" value="UniProtKB-ARBA"/>
</dbReference>
<keyword evidence="2" id="KW-0175">Coiled coil</keyword>
<name>W8BYL5_CERCA</name>
<protein>
    <submittedName>
        <fullName evidence="6">(Mediterranean fruit fly) hypothetical protein</fullName>
    </submittedName>
</protein>
<gene>
    <name evidence="6" type="ORF">CCAP1982_LOCUS19682</name>
</gene>
<dbReference type="SUPFAM" id="SSF63748">
    <property type="entry name" value="Tudor/PWWP/MBT"/>
    <property type="match status" value="2"/>
</dbReference>
<organism evidence="7">
    <name type="scientific">Ceratitis capitata</name>
    <name type="common">Mediterranean fruit fly</name>
    <name type="synonym">Tephritis capitata</name>
    <dbReference type="NCBI Taxonomy" id="7213"/>
    <lineage>
        <taxon>Eukaryota</taxon>
        <taxon>Metazoa</taxon>
        <taxon>Ecdysozoa</taxon>
        <taxon>Arthropoda</taxon>
        <taxon>Hexapoda</taxon>
        <taxon>Insecta</taxon>
        <taxon>Pterygota</taxon>
        <taxon>Neoptera</taxon>
        <taxon>Endopterygota</taxon>
        <taxon>Diptera</taxon>
        <taxon>Brachycera</taxon>
        <taxon>Muscomorpha</taxon>
        <taxon>Tephritoidea</taxon>
        <taxon>Tephritidae</taxon>
        <taxon>Ceratitis</taxon>
        <taxon>Ceratitis</taxon>
    </lineage>
</organism>
<dbReference type="InterPro" id="IPR002999">
    <property type="entry name" value="Tudor"/>
</dbReference>
<dbReference type="AlphaFoldDB" id="W8BYL5"/>
<dbReference type="SMART" id="SM00333">
    <property type="entry name" value="TUDOR"/>
    <property type="match status" value="1"/>
</dbReference>
<dbReference type="EMBL" id="CAJHJT010000056">
    <property type="protein sequence ID" value="CAD7011593.1"/>
    <property type="molecule type" value="Genomic_DNA"/>
</dbReference>
<dbReference type="Proteomes" id="UP000606786">
    <property type="component" value="Unassembled WGS sequence"/>
</dbReference>
<evidence type="ECO:0000256" key="1">
    <source>
        <dbReference type="PROSITE-ProRule" id="PRU00723"/>
    </source>
</evidence>
<dbReference type="InterPro" id="IPR000571">
    <property type="entry name" value="Znf_CCCH"/>
</dbReference>
<dbReference type="EMBL" id="GAMC01000100">
    <property type="protein sequence ID" value="JAC06456.1"/>
    <property type="molecule type" value="mRNA"/>
</dbReference>
<reference evidence="6" key="3">
    <citation type="submission" date="2020-11" db="EMBL/GenBank/DDBJ databases">
        <authorList>
            <person name="Whitehead M."/>
        </authorList>
    </citation>
    <scope>NUCLEOTIDE SEQUENCE</scope>
    <source>
        <strain evidence="6">EGII</strain>
    </source>
</reference>
<dbReference type="PANTHER" id="PTHR12302:SF3">
    <property type="entry name" value="SERINE_THREONINE-PROTEIN KINASE 31"/>
    <property type="match status" value="1"/>
</dbReference>
<dbReference type="Gene3D" id="2.30.30.140">
    <property type="match status" value="2"/>
</dbReference>
<dbReference type="OrthoDB" id="10052065at2759"/>
<keyword evidence="1" id="KW-0862">Zinc</keyword>
<feature type="region of interest" description="Disordered" evidence="3">
    <location>
        <begin position="677"/>
        <end position="696"/>
    </location>
</feature>
<feature type="zinc finger region" description="C3H1-type" evidence="1">
    <location>
        <begin position="438"/>
        <end position="467"/>
    </location>
</feature>
<evidence type="ECO:0000259" key="5">
    <source>
        <dbReference type="PROSITE" id="PS50304"/>
    </source>
</evidence>
<evidence type="ECO:0000313" key="7">
    <source>
        <dbReference type="EMBL" id="JAC06456.1"/>
    </source>
</evidence>
<dbReference type="InterPro" id="IPR035437">
    <property type="entry name" value="SNase_OB-fold_sf"/>
</dbReference>
<keyword evidence="1" id="KW-0479">Metal-binding</keyword>
<dbReference type="PROSITE" id="PS50103">
    <property type="entry name" value="ZF_C3H1"/>
    <property type="match status" value="1"/>
</dbReference>
<keyword evidence="1" id="KW-0863">Zinc-finger</keyword>
<sequence>MLEDLHKLFEMHTAELEQVQENVANYLVKVQKVFEKIYKNKESLEVNDTVALMAYDKFFTILTNMLDMARKFNFHLFMNDLEKKSLRTLYEALDSCDQREKCTNEPKAFTESNVNLSTTTYMKSDQRNILKTLNEKESEKFSHNCNNDYNNSCIPRSEENDRNNNDDINQQISLNILRKDISKYKVGSILNGSVTYIRDLDSLSFFVCDSESIEFQKIANLKSMLHLKQYIDIPPKNEIFGLVLDDTILRAIRLNSSTNENHDVLLMDFGETTTMSAADVTYRLPIDIQKIPAQAMLCKLNGIFGQKNTQYADLRSYLQELEYTNTSFLIKFKEEKCSIMTLDLLKDNRKKEADLPENKTKTASTNLEKVDGTNPFQSNSNFAIDDNDEAIPLRALPLFTEDNKRLPNGLTQEEMDMLAEEPLNTTNAMTAVLGYNPKDEQRICRFYDPKTGCCFKGANCRLEHTPQQPDGWTKDRIPTRTIIESVTPMTRFAAGIMINITVTHVGEIEYFYAQINDIDNPIEPLIWNDDEIPFSIRLTKPPMLYDLVRAQYDDTLWYRAKIIDFDDSGKVFKVFYVDYGNQQNVTLLQLAHCDRLTEHFAFQAVQFRVADIMQNPEATVEQRSNGIRTINALILNHAVDVKVVNHDEDLIVRFMGAPYSSIPKRLISMGCAKQFHSNGSNSSKGNNSFSTTNCSV</sequence>
<evidence type="ECO:0000313" key="8">
    <source>
        <dbReference type="Proteomes" id="UP000606786"/>
    </source>
</evidence>
<dbReference type="Pfam" id="PF00567">
    <property type="entry name" value="TUDOR"/>
    <property type="match status" value="1"/>
</dbReference>
<dbReference type="PANTHER" id="PTHR12302">
    <property type="entry name" value="EBNA2 BINDING PROTEIN P100"/>
    <property type="match status" value="1"/>
</dbReference>